<gene>
    <name evidence="1" type="ORF">BaRGS_00040166</name>
</gene>
<organism evidence="1 2">
    <name type="scientific">Batillaria attramentaria</name>
    <dbReference type="NCBI Taxonomy" id="370345"/>
    <lineage>
        <taxon>Eukaryota</taxon>
        <taxon>Metazoa</taxon>
        <taxon>Spiralia</taxon>
        <taxon>Lophotrochozoa</taxon>
        <taxon>Mollusca</taxon>
        <taxon>Gastropoda</taxon>
        <taxon>Caenogastropoda</taxon>
        <taxon>Sorbeoconcha</taxon>
        <taxon>Cerithioidea</taxon>
        <taxon>Batillariidae</taxon>
        <taxon>Batillaria</taxon>
    </lineage>
</organism>
<dbReference type="Proteomes" id="UP001519460">
    <property type="component" value="Unassembled WGS sequence"/>
</dbReference>
<evidence type="ECO:0000313" key="1">
    <source>
        <dbReference type="EMBL" id="KAK7447800.1"/>
    </source>
</evidence>
<name>A0ABD0J126_9CAEN</name>
<comment type="caution">
    <text evidence="1">The sequence shown here is derived from an EMBL/GenBank/DDBJ whole genome shotgun (WGS) entry which is preliminary data.</text>
</comment>
<sequence length="92" mass="10053">MILFTAPLHGQLWHKSTALYSRQVVCNGCLPGPARAPRTPQATGKSCYHTPHIPTVQVNTSSPRQWAESVQQCACVTVSGHRLKNKICVVMA</sequence>
<proteinExistence type="predicted"/>
<accession>A0ABD0J126</accession>
<protein>
    <submittedName>
        <fullName evidence="1">Uncharacterized protein</fullName>
    </submittedName>
</protein>
<reference evidence="1 2" key="1">
    <citation type="journal article" date="2023" name="Sci. Data">
        <title>Genome assembly of the Korean intertidal mud-creeper Batillaria attramentaria.</title>
        <authorList>
            <person name="Patra A.K."/>
            <person name="Ho P.T."/>
            <person name="Jun S."/>
            <person name="Lee S.J."/>
            <person name="Kim Y."/>
            <person name="Won Y.J."/>
        </authorList>
    </citation>
    <scope>NUCLEOTIDE SEQUENCE [LARGE SCALE GENOMIC DNA]</scope>
    <source>
        <strain evidence="1">Wonlab-2016</strain>
    </source>
</reference>
<dbReference type="EMBL" id="JACVVK020000768">
    <property type="protein sequence ID" value="KAK7447800.1"/>
    <property type="molecule type" value="Genomic_DNA"/>
</dbReference>
<evidence type="ECO:0000313" key="2">
    <source>
        <dbReference type="Proteomes" id="UP001519460"/>
    </source>
</evidence>
<keyword evidence="2" id="KW-1185">Reference proteome</keyword>
<dbReference type="AlphaFoldDB" id="A0ABD0J126"/>